<dbReference type="SUPFAM" id="SSF69349">
    <property type="entry name" value="Phage fibre proteins"/>
    <property type="match status" value="1"/>
</dbReference>
<dbReference type="Gene3D" id="2.30.110.50">
    <property type="match status" value="1"/>
</dbReference>
<dbReference type="SUPFAM" id="SSF69279">
    <property type="entry name" value="Phage tail proteins"/>
    <property type="match status" value="1"/>
</dbReference>
<proteinExistence type="predicted"/>
<name>A0AA47A2P5_CAPOC</name>
<dbReference type="Gene3D" id="2.40.50.230">
    <property type="entry name" value="Gp5 N-terminal domain"/>
    <property type="match status" value="1"/>
</dbReference>
<feature type="domain" description="Gp5/Type VI secretion system Vgr protein OB-fold" evidence="1">
    <location>
        <begin position="398"/>
        <end position="473"/>
    </location>
</feature>
<dbReference type="AlphaFoldDB" id="A0AA47A2P5"/>
<protein>
    <submittedName>
        <fullName evidence="2">Phage baseplate assembly protein V</fullName>
    </submittedName>
</protein>
<dbReference type="InterPro" id="IPR006531">
    <property type="entry name" value="Gp5/Vgr_OB"/>
</dbReference>
<sequence>MSTNDEQFTGYRTNHPDDIAHFASVRSFQDFLVDKTNPVVMVTLTINDKGFLDNATFETHLTQHTNAHDEFTIIVNDTAIDDFKGQVMKNSKDLLGENITIHFHQFGSVIYSFKGIIANICNKKNEGGGYGTLHISGYAPSIVLDGGKTCQSYENKTLPEIIAEATAEYPQESQIHIEGLINNEEKIPYTVQYNESDYQFIQRLARRYGEFFYYNGTQYIFGSRAQQTVTLYEGGDLSEVEFELMLKPQKFNYLSYNSQMTRTEVKGSEQTEPQYKENPFQFAAIQASEKVFAKTTDQTYGALPDEFRGDYLKEAVQREKEKREQLMQVRGKSRNPHVRIGGFVKLKDINDLPMETYRVIDVTHYQGEGDYYNEFIAIPDVFVAYYYDEQALPRAEQQPARVIDNNDPEGWGRVRVQFIWQEKHQTKTPWIRVVQPHAGGGKGFYFIPEVGEEVWVDFEDQNAERPFVVGSNYNGKEFSKYHTAGNDKKVIHTRSGTKIILNDGEGSVFIEDPSGNTYLMDGQGNINVSAPKNISFTAGENVNIKAGTNCIMEVGNDMFTTVQNNNSVEIVNNHSFKSKDYKQTVQGAKTIDIEGNLVENTADTTHTAKKGNITIQSAGVSKVLGKIDAMVNKG</sequence>
<dbReference type="EMBL" id="CP110230">
    <property type="protein sequence ID" value="UZD41126.1"/>
    <property type="molecule type" value="Genomic_DNA"/>
</dbReference>
<dbReference type="InterPro" id="IPR037026">
    <property type="entry name" value="Vgr_OB-fold_dom_sf"/>
</dbReference>
<evidence type="ECO:0000313" key="2">
    <source>
        <dbReference type="EMBL" id="UZD41126.1"/>
    </source>
</evidence>
<evidence type="ECO:0000313" key="3">
    <source>
        <dbReference type="Proteomes" id="UP001163262"/>
    </source>
</evidence>
<dbReference type="Pfam" id="PF04717">
    <property type="entry name" value="Phage_base_V"/>
    <property type="match status" value="1"/>
</dbReference>
<gene>
    <name evidence="2" type="ORF">OL231_00905</name>
</gene>
<dbReference type="Pfam" id="PF05954">
    <property type="entry name" value="Phage_GPD"/>
    <property type="match status" value="1"/>
</dbReference>
<organism evidence="2 3">
    <name type="scientific">Capnocytophaga ochracea</name>
    <dbReference type="NCBI Taxonomy" id="1018"/>
    <lineage>
        <taxon>Bacteria</taxon>
        <taxon>Pseudomonadati</taxon>
        <taxon>Bacteroidota</taxon>
        <taxon>Flavobacteriia</taxon>
        <taxon>Flavobacteriales</taxon>
        <taxon>Flavobacteriaceae</taxon>
        <taxon>Capnocytophaga</taxon>
    </lineage>
</organism>
<dbReference type="Gene3D" id="4.10.220.110">
    <property type="match status" value="1"/>
</dbReference>
<dbReference type="SUPFAM" id="SSF69255">
    <property type="entry name" value="gp5 N-terminal domain-like"/>
    <property type="match status" value="1"/>
</dbReference>
<evidence type="ECO:0000259" key="1">
    <source>
        <dbReference type="Pfam" id="PF04717"/>
    </source>
</evidence>
<dbReference type="RefSeq" id="WP_264860547.1">
    <property type="nucleotide sequence ID" value="NZ_CP110230.1"/>
</dbReference>
<accession>A0AA47A2P5</accession>
<reference evidence="2" key="1">
    <citation type="submission" date="2022-10" db="EMBL/GenBank/DDBJ databases">
        <title>Complete genome sequence of Capnocytophaga ochracea KCOM 2812 isolated from actinomycosis lesion.</title>
        <authorList>
            <person name="Kook J.-K."/>
            <person name="Park S.-N."/>
            <person name="Lim Y.K."/>
        </authorList>
    </citation>
    <scope>NUCLEOTIDE SEQUENCE</scope>
    <source>
        <strain evidence="2">KCOM 28121</strain>
    </source>
</reference>
<dbReference type="Proteomes" id="UP001163262">
    <property type="component" value="Chromosome"/>
</dbReference>
<dbReference type="Gene3D" id="3.55.50.10">
    <property type="entry name" value="Baseplate protein-like domains"/>
    <property type="match status" value="1"/>
</dbReference>